<evidence type="ECO:0000256" key="3">
    <source>
        <dbReference type="SAM" id="Coils"/>
    </source>
</evidence>
<keyword evidence="2" id="KW-0998">Cell outer membrane</keyword>
<comment type="subcellular location">
    <subcellularLocation>
        <location evidence="2">Cell outer membrane</location>
        <topology evidence="2">Peripheral membrane protein</topology>
    </subcellularLocation>
</comment>
<feature type="coiled-coil region" evidence="3">
    <location>
        <begin position="395"/>
        <end position="425"/>
    </location>
</feature>
<feature type="signal peptide" evidence="4">
    <location>
        <begin position="1"/>
        <end position="22"/>
    </location>
</feature>
<feature type="chain" id="PRO_5015771653" description="Protein CyaE" evidence="4">
    <location>
        <begin position="23"/>
        <end position="478"/>
    </location>
</feature>
<dbReference type="PANTHER" id="PTHR30203:SF29">
    <property type="entry name" value="PROTEIN CYAE"/>
    <property type="match status" value="1"/>
</dbReference>
<dbReference type="GO" id="GO:0015562">
    <property type="term" value="F:efflux transmembrane transporter activity"/>
    <property type="evidence" value="ECO:0007669"/>
    <property type="project" value="InterPro"/>
</dbReference>
<reference evidence="5 6" key="1">
    <citation type="submission" date="2018-02" db="EMBL/GenBank/DDBJ databases">
        <title>Draft genome sequencing of Burkholderia cepacia Y14-15.</title>
        <authorList>
            <person name="Zheng B.-X."/>
        </authorList>
    </citation>
    <scope>NUCLEOTIDE SEQUENCE [LARGE SCALE GENOMIC DNA]</scope>
    <source>
        <strain evidence="5 6">Y14-15</strain>
    </source>
</reference>
<keyword evidence="2" id="KW-0204">Cytolysis</keyword>
<comment type="caution">
    <text evidence="5">The sequence shown here is derived from an EMBL/GenBank/DDBJ whole genome shotgun (WGS) entry which is preliminary data.</text>
</comment>
<dbReference type="SUPFAM" id="SSF56954">
    <property type="entry name" value="Outer membrane efflux proteins (OEP)"/>
    <property type="match status" value="1"/>
</dbReference>
<proteinExistence type="inferred from homology"/>
<evidence type="ECO:0000256" key="4">
    <source>
        <dbReference type="SAM" id="SignalP"/>
    </source>
</evidence>
<protein>
    <recommendedName>
        <fullName evidence="2">Protein CyaE</fullName>
    </recommendedName>
</protein>
<evidence type="ECO:0000256" key="2">
    <source>
        <dbReference type="PIRNR" id="PIRNR001892"/>
    </source>
</evidence>
<dbReference type="InterPro" id="IPR028351">
    <property type="entry name" value="CyaE"/>
</dbReference>
<dbReference type="InterPro" id="IPR010131">
    <property type="entry name" value="MdtP/NodT-like"/>
</dbReference>
<dbReference type="GO" id="GO:0009279">
    <property type="term" value="C:cell outer membrane"/>
    <property type="evidence" value="ECO:0007669"/>
    <property type="project" value="UniProtKB-SubCell"/>
</dbReference>
<keyword evidence="3" id="KW-0175">Coiled coil</keyword>
<dbReference type="Proteomes" id="UP000238206">
    <property type="component" value="Unassembled WGS sequence"/>
</dbReference>
<organism evidence="5 6">
    <name type="scientific">Burkholderia cepacia</name>
    <name type="common">Pseudomonas cepacia</name>
    <dbReference type="NCBI Taxonomy" id="292"/>
    <lineage>
        <taxon>Bacteria</taxon>
        <taxon>Pseudomonadati</taxon>
        <taxon>Pseudomonadota</taxon>
        <taxon>Betaproteobacteria</taxon>
        <taxon>Burkholderiales</taxon>
        <taxon>Burkholderiaceae</taxon>
        <taxon>Burkholderia</taxon>
        <taxon>Burkholderia cepacia complex</taxon>
    </lineage>
</organism>
<dbReference type="PIRSF" id="PIRSF001892">
    <property type="entry name" value="CyaE"/>
    <property type="match status" value="1"/>
</dbReference>
<dbReference type="Pfam" id="PF02321">
    <property type="entry name" value="OEP"/>
    <property type="match status" value="2"/>
</dbReference>
<dbReference type="Gene3D" id="1.20.1600.10">
    <property type="entry name" value="Outer membrane efflux proteins (OEP)"/>
    <property type="match status" value="1"/>
</dbReference>
<evidence type="ECO:0000313" key="5">
    <source>
        <dbReference type="EMBL" id="PQP07406.1"/>
    </source>
</evidence>
<evidence type="ECO:0000256" key="1">
    <source>
        <dbReference type="ARBA" id="ARBA00007613"/>
    </source>
</evidence>
<sequence length="478" mass="51115">MKRCLIVAVSIAVLAMPSCARAQTIDVFRTLDAVSATPAAPLLTDASCRAMPEDHPLGLDDAILQAICAAPQARRAWAEARVQAAALGVADSAYLPTANATVGVEHDTLSTTYDYSAFGSGEIRRSQSTSSRYGMLTFNWVLFDFGKRDAAQRRAGSLLVVANAVQDEVLQSVILNAAQAFYALRNARASLDAAQRTESIARESFVQASAKHAAGVGTLADELQARTSYRRAMLDRVSAEGEARVASGALAVTMGLDANVPVRIDLQELTVEGQAEINASVDQLIDEAKRRQPKLAAARARLDAARANVDAARAQGRPTIALIGSVTQNSPSYQQQSVPVTGSRGSTIGVQLTIPLFEGFASGYRTVQAQAQADAQEAALHDAELQVSLDVWTSYQSLRADAENLSNSRELLEDARRALDVARGRYKEGVGTFTELLNAQTALADAQKQRVFAVSKWRNARLKLVASLGKLDLSVSQK</sequence>
<dbReference type="RefSeq" id="WP_105393909.1">
    <property type="nucleotide sequence ID" value="NZ_PUIQ01000115.1"/>
</dbReference>
<keyword evidence="2" id="KW-0354">Hemolysis</keyword>
<evidence type="ECO:0000313" key="6">
    <source>
        <dbReference type="Proteomes" id="UP000238206"/>
    </source>
</evidence>
<comment type="function">
    <text evidence="2">CyaE is necessary for transport of calmodulin-sensitive adenylate cyclase-hemolysin (cyclolysin).</text>
</comment>
<dbReference type="GO" id="GO:0031640">
    <property type="term" value="P:killing of cells of another organism"/>
    <property type="evidence" value="ECO:0007669"/>
    <property type="project" value="UniProtKB-KW"/>
</dbReference>
<accession>A0A2S8HXV8</accession>
<dbReference type="AlphaFoldDB" id="A0A2S8HXV8"/>
<dbReference type="EMBL" id="PUIQ01000115">
    <property type="protein sequence ID" value="PQP07406.1"/>
    <property type="molecule type" value="Genomic_DNA"/>
</dbReference>
<keyword evidence="4" id="KW-0732">Signal</keyword>
<keyword evidence="2" id="KW-0813">Transport</keyword>
<dbReference type="InterPro" id="IPR003423">
    <property type="entry name" value="OMP_efflux"/>
</dbReference>
<comment type="similarity">
    <text evidence="1 2">Belongs to the outer membrane factor (OMF) (TC 1.B.17) family.</text>
</comment>
<gene>
    <name evidence="5" type="ORF">C5615_37810</name>
</gene>
<keyword evidence="2" id="KW-0472">Membrane</keyword>
<name>A0A2S8HXV8_BURCE</name>
<dbReference type="PANTHER" id="PTHR30203">
    <property type="entry name" value="OUTER MEMBRANE CATION EFFLUX PROTEIN"/>
    <property type="match status" value="1"/>
</dbReference>